<feature type="region of interest" description="Domain III" evidence="6">
    <location>
        <begin position="141"/>
        <end position="192"/>
    </location>
</feature>
<dbReference type="GO" id="GO:0048476">
    <property type="term" value="C:Holliday junction resolvase complex"/>
    <property type="evidence" value="ECO:0007669"/>
    <property type="project" value="UniProtKB-UniRule"/>
</dbReference>
<evidence type="ECO:0000256" key="5">
    <source>
        <dbReference type="ARBA" id="ARBA00023204"/>
    </source>
</evidence>
<dbReference type="InterPro" id="IPR012340">
    <property type="entry name" value="NA-bd_OB-fold"/>
</dbReference>
<dbReference type="EMBL" id="DVJI01000006">
    <property type="protein sequence ID" value="HIS70567.1"/>
    <property type="molecule type" value="Genomic_DNA"/>
</dbReference>
<dbReference type="SUPFAM" id="SSF47781">
    <property type="entry name" value="RuvA domain 2-like"/>
    <property type="match status" value="1"/>
</dbReference>
<dbReference type="Gene3D" id="1.10.150.20">
    <property type="entry name" value="5' to 3' exonuclease, C-terminal subdomain"/>
    <property type="match status" value="1"/>
</dbReference>
<dbReference type="AlphaFoldDB" id="A0A9D1FF97"/>
<dbReference type="InterPro" id="IPR013849">
    <property type="entry name" value="DNA_helicase_Holl-junc_RuvA_I"/>
</dbReference>
<evidence type="ECO:0000259" key="7">
    <source>
        <dbReference type="SMART" id="SM00278"/>
    </source>
</evidence>
<dbReference type="Gene3D" id="1.10.8.10">
    <property type="entry name" value="DNA helicase RuvA subunit, C-terminal domain"/>
    <property type="match status" value="1"/>
</dbReference>
<keyword evidence="3 6" id="KW-0238">DNA-binding</keyword>
<dbReference type="GO" id="GO:0006281">
    <property type="term" value="P:DNA repair"/>
    <property type="evidence" value="ECO:0007669"/>
    <property type="project" value="UniProtKB-UniRule"/>
</dbReference>
<keyword evidence="2 6" id="KW-0227">DNA damage</keyword>
<evidence type="ECO:0000313" key="9">
    <source>
        <dbReference type="Proteomes" id="UP000886742"/>
    </source>
</evidence>
<evidence type="ECO:0000313" key="8">
    <source>
        <dbReference type="EMBL" id="HIS70567.1"/>
    </source>
</evidence>
<gene>
    <name evidence="6 8" type="primary">ruvA</name>
    <name evidence="8" type="ORF">IAD02_01070</name>
</gene>
<dbReference type="GO" id="GO:0005737">
    <property type="term" value="C:cytoplasm"/>
    <property type="evidence" value="ECO:0007669"/>
    <property type="project" value="UniProtKB-SubCell"/>
</dbReference>
<accession>A0A9D1FF97</accession>
<dbReference type="GO" id="GO:0000400">
    <property type="term" value="F:four-way junction DNA binding"/>
    <property type="evidence" value="ECO:0007669"/>
    <property type="project" value="UniProtKB-UniRule"/>
</dbReference>
<dbReference type="GO" id="GO:0009379">
    <property type="term" value="C:Holliday junction helicase complex"/>
    <property type="evidence" value="ECO:0007669"/>
    <property type="project" value="InterPro"/>
</dbReference>
<dbReference type="CDD" id="cd14332">
    <property type="entry name" value="UBA_RuvA_C"/>
    <property type="match status" value="1"/>
</dbReference>
<dbReference type="SMART" id="SM00278">
    <property type="entry name" value="HhH1"/>
    <property type="match status" value="2"/>
</dbReference>
<dbReference type="SUPFAM" id="SSF46929">
    <property type="entry name" value="DNA helicase RuvA subunit, C-terminal domain"/>
    <property type="match status" value="1"/>
</dbReference>
<dbReference type="Gene3D" id="2.40.50.140">
    <property type="entry name" value="Nucleic acid-binding proteins"/>
    <property type="match status" value="1"/>
</dbReference>
<dbReference type="NCBIfam" id="TIGR00084">
    <property type="entry name" value="ruvA"/>
    <property type="match status" value="1"/>
</dbReference>
<evidence type="ECO:0000256" key="4">
    <source>
        <dbReference type="ARBA" id="ARBA00023172"/>
    </source>
</evidence>
<protein>
    <recommendedName>
        <fullName evidence="6">Holliday junction branch migration complex subunit RuvA</fullName>
    </recommendedName>
</protein>
<evidence type="ECO:0000256" key="2">
    <source>
        <dbReference type="ARBA" id="ARBA00022763"/>
    </source>
</evidence>
<comment type="subcellular location">
    <subcellularLocation>
        <location evidence="6">Cytoplasm</location>
    </subcellularLocation>
</comment>
<dbReference type="InterPro" id="IPR011114">
    <property type="entry name" value="RuvA_C"/>
</dbReference>
<dbReference type="Pfam" id="PF14520">
    <property type="entry name" value="HHH_5"/>
    <property type="match status" value="1"/>
</dbReference>
<comment type="domain">
    <text evidence="6">Has three domains with a flexible linker between the domains II and III and assumes an 'L' shape. Domain III is highly mobile and contacts RuvB.</text>
</comment>
<dbReference type="InterPro" id="IPR000085">
    <property type="entry name" value="RuvA"/>
</dbReference>
<evidence type="ECO:0000256" key="3">
    <source>
        <dbReference type="ARBA" id="ARBA00023125"/>
    </source>
</evidence>
<comment type="function">
    <text evidence="6">The RuvA-RuvB-RuvC complex processes Holliday junction (HJ) DNA during genetic recombination and DNA repair, while the RuvA-RuvB complex plays an important role in the rescue of blocked DNA replication forks via replication fork reversal (RFR). RuvA specifically binds to HJ cruciform DNA, conferring on it an open structure. The RuvB hexamer acts as an ATP-dependent pump, pulling dsDNA into and through the RuvAB complex. HJ branch migration allows RuvC to scan DNA until it finds its consensus sequence, where it cleaves and resolves the cruciform DNA.</text>
</comment>
<dbReference type="InterPro" id="IPR003583">
    <property type="entry name" value="Hlx-hairpin-Hlx_DNA-bd_motif"/>
</dbReference>
<comment type="caution">
    <text evidence="6">Lacks conserved residue(s) required for the propagation of feature annotation.</text>
</comment>
<comment type="similarity">
    <text evidence="6">Belongs to the RuvA family.</text>
</comment>
<reference evidence="8" key="1">
    <citation type="submission" date="2020-10" db="EMBL/GenBank/DDBJ databases">
        <authorList>
            <person name="Gilroy R."/>
        </authorList>
    </citation>
    <scope>NUCLEOTIDE SEQUENCE</scope>
    <source>
        <strain evidence="8">ChiGjej3B3-5194</strain>
    </source>
</reference>
<organism evidence="8 9">
    <name type="scientific">Candidatus Enterousia intestinigallinarum</name>
    <dbReference type="NCBI Taxonomy" id="2840790"/>
    <lineage>
        <taxon>Bacteria</taxon>
        <taxon>Pseudomonadati</taxon>
        <taxon>Pseudomonadota</taxon>
        <taxon>Alphaproteobacteria</taxon>
        <taxon>Candidatus Enterousia</taxon>
    </lineage>
</organism>
<feature type="domain" description="Helix-hairpin-helix DNA-binding motif class 1" evidence="7">
    <location>
        <begin position="103"/>
        <end position="122"/>
    </location>
</feature>
<dbReference type="InterPro" id="IPR036267">
    <property type="entry name" value="RuvA_C_sf"/>
</dbReference>
<evidence type="ECO:0000256" key="6">
    <source>
        <dbReference type="HAMAP-Rule" id="MF_00031"/>
    </source>
</evidence>
<keyword evidence="4 6" id="KW-0233">DNA recombination</keyword>
<proteinExistence type="inferred from homology"/>
<reference evidence="8" key="2">
    <citation type="journal article" date="2021" name="PeerJ">
        <title>Extensive microbial diversity within the chicken gut microbiome revealed by metagenomics and culture.</title>
        <authorList>
            <person name="Gilroy R."/>
            <person name="Ravi A."/>
            <person name="Getino M."/>
            <person name="Pursley I."/>
            <person name="Horton D.L."/>
            <person name="Alikhan N.F."/>
            <person name="Baker D."/>
            <person name="Gharbi K."/>
            <person name="Hall N."/>
            <person name="Watson M."/>
            <person name="Adriaenssens E.M."/>
            <person name="Foster-Nyarko E."/>
            <person name="Jarju S."/>
            <person name="Secka A."/>
            <person name="Antonio M."/>
            <person name="Oren A."/>
            <person name="Chaudhuri R.R."/>
            <person name="La Ragione R."/>
            <person name="Hildebrand F."/>
            <person name="Pallen M.J."/>
        </authorList>
    </citation>
    <scope>NUCLEOTIDE SEQUENCE</scope>
    <source>
        <strain evidence="8">ChiGjej3B3-5194</strain>
    </source>
</reference>
<dbReference type="SUPFAM" id="SSF50249">
    <property type="entry name" value="Nucleic acid-binding proteins"/>
    <property type="match status" value="1"/>
</dbReference>
<dbReference type="Proteomes" id="UP000886742">
    <property type="component" value="Unassembled WGS sequence"/>
</dbReference>
<comment type="subunit">
    <text evidence="6">Homotetramer. Forms an RuvA(8)-RuvB(12)-Holliday junction (HJ) complex. HJ DNA is sandwiched between 2 RuvA tetramers; dsDNA enters through RuvA and exits via RuvB. An RuvB hexamer assembles on each DNA strand where it exits the tetramer. Each RuvB hexamer is contacted by two RuvA subunits (via domain III) on 2 adjacent RuvB subunits; this complex drives branch migration. In the full resolvosome a probable DNA-RuvA(4)-RuvB(12)-RuvC(2) complex forms which resolves the HJ.</text>
</comment>
<dbReference type="GO" id="GO:0005524">
    <property type="term" value="F:ATP binding"/>
    <property type="evidence" value="ECO:0007669"/>
    <property type="project" value="InterPro"/>
</dbReference>
<evidence type="ECO:0000256" key="1">
    <source>
        <dbReference type="ARBA" id="ARBA00022490"/>
    </source>
</evidence>
<dbReference type="GO" id="GO:0006310">
    <property type="term" value="P:DNA recombination"/>
    <property type="evidence" value="ECO:0007669"/>
    <property type="project" value="UniProtKB-UniRule"/>
</dbReference>
<name>A0A9D1FF97_9PROT</name>
<dbReference type="Pfam" id="PF07499">
    <property type="entry name" value="RuvA_C"/>
    <property type="match status" value="1"/>
</dbReference>
<keyword evidence="5 6" id="KW-0234">DNA repair</keyword>
<keyword evidence="8" id="KW-0378">Hydrolase</keyword>
<feature type="domain" description="Helix-hairpin-helix DNA-binding motif class 1" evidence="7">
    <location>
        <begin position="68"/>
        <end position="87"/>
    </location>
</feature>
<sequence>MIGKLQGIVDYIGDGFIILMTGGVGYKVFTPEYLTPKSTVALWIETIVREDSIRLFGFSTIAAQNLFNQLTAVSGVGPKLAMAIMGAISTDTLMTAIATGDAKTITAAPGVGKKVAEKIIVELKSKIGGATLNLGDVGGASGALPDLLAALESLGYRRLDIVDMAQKLVSEHPDADVSKLVPLALKEISGNK</sequence>
<keyword evidence="1 6" id="KW-0963">Cytoplasm</keyword>
<dbReference type="InterPro" id="IPR010994">
    <property type="entry name" value="RuvA_2-like"/>
</dbReference>
<dbReference type="GO" id="GO:0009378">
    <property type="term" value="F:four-way junction helicase activity"/>
    <property type="evidence" value="ECO:0007669"/>
    <property type="project" value="InterPro"/>
</dbReference>
<dbReference type="Pfam" id="PF01330">
    <property type="entry name" value="RuvA_N"/>
    <property type="match status" value="1"/>
</dbReference>
<dbReference type="HAMAP" id="MF_00031">
    <property type="entry name" value="DNA_HJ_migration_RuvA"/>
    <property type="match status" value="1"/>
</dbReference>
<dbReference type="GO" id="GO:0016787">
    <property type="term" value="F:hydrolase activity"/>
    <property type="evidence" value="ECO:0007669"/>
    <property type="project" value="UniProtKB-KW"/>
</dbReference>
<comment type="caution">
    <text evidence="8">The sequence shown here is derived from an EMBL/GenBank/DDBJ whole genome shotgun (WGS) entry which is preliminary data.</text>
</comment>